<dbReference type="PRINTS" id="PR00344">
    <property type="entry name" value="BCTRLSENSOR"/>
</dbReference>
<dbReference type="EC" id="2.7.13.3" evidence="2"/>
<proteinExistence type="predicted"/>
<comment type="catalytic activity">
    <reaction evidence="1">
        <text>ATP + protein L-histidine = ADP + protein N-phospho-L-histidine.</text>
        <dbReference type="EC" id="2.7.13.3"/>
    </reaction>
</comment>
<dbReference type="Proteomes" id="UP001597497">
    <property type="component" value="Unassembled WGS sequence"/>
</dbReference>
<keyword evidence="7" id="KW-0902">Two-component regulatory system</keyword>
<gene>
    <name evidence="9" type="ORF">ACFSUC_04660</name>
</gene>
<dbReference type="InterPro" id="IPR050640">
    <property type="entry name" value="Bact_2-comp_sensor_kinase"/>
</dbReference>
<evidence type="ECO:0000256" key="2">
    <source>
        <dbReference type="ARBA" id="ARBA00012438"/>
    </source>
</evidence>
<evidence type="ECO:0000313" key="10">
    <source>
        <dbReference type="Proteomes" id="UP001597497"/>
    </source>
</evidence>
<dbReference type="SMART" id="SM00387">
    <property type="entry name" value="HATPase_c"/>
    <property type="match status" value="1"/>
</dbReference>
<evidence type="ECO:0000256" key="4">
    <source>
        <dbReference type="ARBA" id="ARBA00022741"/>
    </source>
</evidence>
<dbReference type="InterPro" id="IPR005467">
    <property type="entry name" value="His_kinase_dom"/>
</dbReference>
<sequence>MKPYPVVKLIFQPIIENAIYHGMEDGQPTMHLSIEVEQKEDCVEFRLRDDGSGIGPEQLERLNDRLHQQLKSGTTDGKRQGIGLKNVHDRIRLHYGHDYGLHIESERGIGTEITICVPK</sequence>
<dbReference type="GO" id="GO:0004673">
    <property type="term" value="F:protein histidine kinase activity"/>
    <property type="evidence" value="ECO:0007669"/>
    <property type="project" value="UniProtKB-EC"/>
</dbReference>
<keyword evidence="4" id="KW-0547">Nucleotide-binding</keyword>
<dbReference type="PANTHER" id="PTHR34220">
    <property type="entry name" value="SENSOR HISTIDINE KINASE YPDA"/>
    <property type="match status" value="1"/>
</dbReference>
<evidence type="ECO:0000259" key="8">
    <source>
        <dbReference type="PROSITE" id="PS50109"/>
    </source>
</evidence>
<accession>A0ABW5R790</accession>
<name>A0ABW5R790_9BACL</name>
<organism evidence="9 10">
    <name type="scientific">Marinicrinis sediminis</name>
    <dbReference type="NCBI Taxonomy" id="1652465"/>
    <lineage>
        <taxon>Bacteria</taxon>
        <taxon>Bacillati</taxon>
        <taxon>Bacillota</taxon>
        <taxon>Bacilli</taxon>
        <taxon>Bacillales</taxon>
        <taxon>Paenibacillaceae</taxon>
    </lineage>
</organism>
<dbReference type="PANTHER" id="PTHR34220:SF7">
    <property type="entry name" value="SENSOR HISTIDINE KINASE YPDA"/>
    <property type="match status" value="1"/>
</dbReference>
<keyword evidence="6" id="KW-0067">ATP-binding</keyword>
<evidence type="ECO:0000256" key="6">
    <source>
        <dbReference type="ARBA" id="ARBA00022840"/>
    </source>
</evidence>
<evidence type="ECO:0000256" key="7">
    <source>
        <dbReference type="ARBA" id="ARBA00023012"/>
    </source>
</evidence>
<keyword evidence="5 9" id="KW-0418">Kinase</keyword>
<dbReference type="EMBL" id="JBHUMM010000007">
    <property type="protein sequence ID" value="MFD2670898.1"/>
    <property type="molecule type" value="Genomic_DNA"/>
</dbReference>
<protein>
    <recommendedName>
        <fullName evidence="2">histidine kinase</fullName>
        <ecNumber evidence="2">2.7.13.3</ecNumber>
    </recommendedName>
</protein>
<feature type="domain" description="Histidine kinase" evidence="8">
    <location>
        <begin position="10"/>
        <end position="119"/>
    </location>
</feature>
<evidence type="ECO:0000256" key="3">
    <source>
        <dbReference type="ARBA" id="ARBA00022679"/>
    </source>
</evidence>
<dbReference type="InterPro" id="IPR003594">
    <property type="entry name" value="HATPase_dom"/>
</dbReference>
<keyword evidence="10" id="KW-1185">Reference proteome</keyword>
<dbReference type="InterPro" id="IPR036890">
    <property type="entry name" value="HATPase_C_sf"/>
</dbReference>
<reference evidence="10" key="1">
    <citation type="journal article" date="2019" name="Int. J. Syst. Evol. Microbiol.">
        <title>The Global Catalogue of Microorganisms (GCM) 10K type strain sequencing project: providing services to taxonomists for standard genome sequencing and annotation.</title>
        <authorList>
            <consortium name="The Broad Institute Genomics Platform"/>
            <consortium name="The Broad Institute Genome Sequencing Center for Infectious Disease"/>
            <person name="Wu L."/>
            <person name="Ma J."/>
        </authorList>
    </citation>
    <scope>NUCLEOTIDE SEQUENCE [LARGE SCALE GENOMIC DNA]</scope>
    <source>
        <strain evidence="10">KCTC 33676</strain>
    </source>
</reference>
<dbReference type="InterPro" id="IPR004358">
    <property type="entry name" value="Sig_transdc_His_kin-like_C"/>
</dbReference>
<evidence type="ECO:0000313" key="9">
    <source>
        <dbReference type="EMBL" id="MFD2670898.1"/>
    </source>
</evidence>
<dbReference type="Gene3D" id="3.30.565.10">
    <property type="entry name" value="Histidine kinase-like ATPase, C-terminal domain"/>
    <property type="match status" value="1"/>
</dbReference>
<dbReference type="RefSeq" id="WP_379928321.1">
    <property type="nucleotide sequence ID" value="NZ_JBHUMM010000007.1"/>
</dbReference>
<dbReference type="PROSITE" id="PS50109">
    <property type="entry name" value="HIS_KIN"/>
    <property type="match status" value="1"/>
</dbReference>
<dbReference type="Pfam" id="PF02518">
    <property type="entry name" value="HATPase_c"/>
    <property type="match status" value="1"/>
</dbReference>
<evidence type="ECO:0000256" key="5">
    <source>
        <dbReference type="ARBA" id="ARBA00022777"/>
    </source>
</evidence>
<evidence type="ECO:0000256" key="1">
    <source>
        <dbReference type="ARBA" id="ARBA00000085"/>
    </source>
</evidence>
<keyword evidence="3 9" id="KW-0808">Transferase</keyword>
<comment type="caution">
    <text evidence="9">The sequence shown here is derived from an EMBL/GenBank/DDBJ whole genome shotgun (WGS) entry which is preliminary data.</text>
</comment>
<dbReference type="SUPFAM" id="SSF55874">
    <property type="entry name" value="ATPase domain of HSP90 chaperone/DNA topoisomerase II/histidine kinase"/>
    <property type="match status" value="1"/>
</dbReference>